<dbReference type="KEGG" id="bwh:A9C19_13595"/>
<dbReference type="Pfam" id="PF13133">
    <property type="entry name" value="DUF3949"/>
    <property type="match status" value="1"/>
</dbReference>
<reference evidence="1 2" key="1">
    <citation type="journal article" date="2016" name="Sci. Rep.">
        <title>Complete genome sequence and transcriptomic analysis of a novel marine strain Bacillus weihaiensis reveals the mechanism of brown algae degradation.</title>
        <authorList>
            <person name="Zhu Y."/>
            <person name="Chen P."/>
            <person name="Bao Y."/>
            <person name="Men Y."/>
            <person name="Zeng Y."/>
            <person name="Yang J."/>
            <person name="Sun J."/>
            <person name="Sun Y."/>
        </authorList>
    </citation>
    <scope>NUCLEOTIDE SEQUENCE [LARGE SCALE GENOMIC DNA]</scope>
    <source>
        <strain evidence="1 2">Alg07</strain>
    </source>
</reference>
<gene>
    <name evidence="1" type="ORF">A9C19_13595</name>
</gene>
<dbReference type="InterPro" id="IPR025032">
    <property type="entry name" value="DUF3949"/>
</dbReference>
<protein>
    <submittedName>
        <fullName evidence="1">DUF3949 domain-containing protein</fullName>
    </submittedName>
</protein>
<accession>A0A1L3MXP6</accession>
<dbReference type="STRING" id="1547283.A9C19_13595"/>
<evidence type="ECO:0000313" key="2">
    <source>
        <dbReference type="Proteomes" id="UP000181936"/>
    </source>
</evidence>
<dbReference type="OrthoDB" id="2640510at2"/>
<dbReference type="Proteomes" id="UP000181936">
    <property type="component" value="Chromosome"/>
</dbReference>
<dbReference type="AlphaFoldDB" id="A0A1L3MXP6"/>
<evidence type="ECO:0000313" key="1">
    <source>
        <dbReference type="EMBL" id="APH07113.1"/>
    </source>
</evidence>
<keyword evidence="2" id="KW-1185">Reference proteome</keyword>
<proteinExistence type="predicted"/>
<name>A0A1L3MXP6_9BACI</name>
<organism evidence="1 2">
    <name type="scientific">Bacillus weihaiensis</name>
    <dbReference type="NCBI Taxonomy" id="1547283"/>
    <lineage>
        <taxon>Bacteria</taxon>
        <taxon>Bacillati</taxon>
        <taxon>Bacillota</taxon>
        <taxon>Bacilli</taxon>
        <taxon>Bacillales</taxon>
        <taxon>Bacillaceae</taxon>
        <taxon>Bacillus</taxon>
    </lineage>
</organism>
<dbReference type="EMBL" id="CP016020">
    <property type="protein sequence ID" value="APH07113.1"/>
    <property type="molecule type" value="Genomic_DNA"/>
</dbReference>
<sequence length="77" mass="8747">MIGVYLLLSLALLPVQYKYLSALREKEMVNKQAGKTQGDMYDKMNTGDLFLHENAQGNPLFLLANILASILIRIKHR</sequence>